<dbReference type="PANTHER" id="PTHR13586">
    <property type="entry name" value="SCD6 PROTEIN-RELATED"/>
    <property type="match status" value="1"/>
</dbReference>
<evidence type="ECO:0000259" key="6">
    <source>
        <dbReference type="PROSITE" id="PS51536"/>
    </source>
</evidence>
<dbReference type="SUPFAM" id="SSF50182">
    <property type="entry name" value="Sm-like ribonucleoproteins"/>
    <property type="match status" value="1"/>
</dbReference>
<evidence type="ECO:0000259" key="7">
    <source>
        <dbReference type="PROSITE" id="PS52002"/>
    </source>
</evidence>
<feature type="compositionally biased region" description="Gly residues" evidence="3">
    <location>
        <begin position="547"/>
        <end position="561"/>
    </location>
</feature>
<feature type="compositionally biased region" description="Low complexity" evidence="3">
    <location>
        <begin position="562"/>
        <end position="571"/>
    </location>
</feature>
<dbReference type="Pfam" id="PF12701">
    <property type="entry name" value="LSM14"/>
    <property type="match status" value="1"/>
</dbReference>
<feature type="region of interest" description="Disordered" evidence="3">
    <location>
        <begin position="37"/>
        <end position="359"/>
    </location>
</feature>
<dbReference type="PROSITE" id="PS51536">
    <property type="entry name" value="TFG"/>
    <property type="match status" value="1"/>
</dbReference>
<feature type="domain" description="Sm" evidence="7">
    <location>
        <begin position="1"/>
        <end position="80"/>
    </location>
</feature>
<reference evidence="8 9" key="1">
    <citation type="submission" date="2016-06" db="EMBL/GenBank/DDBJ databases">
        <authorList>
            <person name="Kjaerup R.B."/>
            <person name="Dalgaard T.S."/>
            <person name="Juul-Madsen H.R."/>
        </authorList>
    </citation>
    <scope>NUCLEOTIDE SEQUENCE [LARGE SCALE GENOMIC DNA]</scope>
</reference>
<dbReference type="PROSITE" id="PS51512">
    <property type="entry name" value="DFDF"/>
    <property type="match status" value="1"/>
</dbReference>
<evidence type="ECO:0000313" key="9">
    <source>
        <dbReference type="Proteomes" id="UP000215127"/>
    </source>
</evidence>
<protein>
    <recommendedName>
        <fullName evidence="10">DFDF domain-containing protein</fullName>
    </recommendedName>
</protein>
<dbReference type="SMART" id="SM01271">
    <property type="entry name" value="LSM14"/>
    <property type="match status" value="1"/>
</dbReference>
<feature type="compositionally biased region" description="Pro residues" evidence="3">
    <location>
        <begin position="189"/>
        <end position="201"/>
    </location>
</feature>
<accession>A0A1X7RIU7</accession>
<evidence type="ECO:0000256" key="2">
    <source>
        <dbReference type="PROSITE-ProRule" id="PRU00869"/>
    </source>
</evidence>
<feature type="region of interest" description="Disordered" evidence="3">
    <location>
        <begin position="372"/>
        <end position="428"/>
    </location>
</feature>
<feature type="compositionally biased region" description="Gly residues" evidence="3">
    <location>
        <begin position="573"/>
        <end position="590"/>
    </location>
</feature>
<feature type="region of interest" description="Disordered" evidence="3">
    <location>
        <begin position="521"/>
        <end position="590"/>
    </location>
</feature>
<dbReference type="GO" id="GO:0003729">
    <property type="term" value="F:mRNA binding"/>
    <property type="evidence" value="ECO:0007669"/>
    <property type="project" value="TreeGrafter"/>
</dbReference>
<sequence length="590" mass="61955">MSEYIGSRISLISKSDIKYVGTLKSIDSETATVSLQDVQCHGTEGRKGNPAEEIPGSDTVYDGIVFRGSDVKDLTILAPPKENRPPQPQMPNDPAILSQSNEPPPQPQQQHQPPQQQQNQFRGPQPPYQQQPPQFGYPGPPPPHFQQQPRFQGPGGAHGFPGQPGAVPGYGMGFGGPPPPGYGMGMGYGPPPGNFPPPPPGGFQGHQQPIGPPGQQMNQQRPQQQMPPQQMQQQQQQGPNGSKQNTPQQPGSSQAPPASSAPTQNKLAEMSEKSTTPAPTSAGAPPPPTASKPSTAAATAPAAAPKPTNRANNRVAVPLAPSPAAVKVQPKPQATTQQAPPQAHKPSTQPPAGNATEAATAAVAAAMAKLGATNRQGGGVDVLTKQVDQMRVQDGQYRGRGRGRGPAGPRQGRRESLQKNIEVPKEDFDFQSANAKFNKQELVKEAIATGEPVNGDAADPSSNGADADDEDIVIPAKPTADKGYDKKSSFFDNISSDLKDRTQQQDSNEYFDGRAMRAQERNKNMDTFGQGSVDGGGFRGRGRGRGRGGFTRGRGGGGGGYYNNAGSARGGFEQRGGYRGRGGGEATTAV</sequence>
<dbReference type="Pfam" id="PF09532">
    <property type="entry name" value="FDF"/>
    <property type="match status" value="1"/>
</dbReference>
<organism evidence="8 9">
    <name type="scientific">Zymoseptoria tritici (strain ST99CH_3D7)</name>
    <dbReference type="NCBI Taxonomy" id="1276538"/>
    <lineage>
        <taxon>Eukaryota</taxon>
        <taxon>Fungi</taxon>
        <taxon>Dikarya</taxon>
        <taxon>Ascomycota</taxon>
        <taxon>Pezizomycotina</taxon>
        <taxon>Dothideomycetes</taxon>
        <taxon>Dothideomycetidae</taxon>
        <taxon>Mycosphaerellales</taxon>
        <taxon>Mycosphaerellaceae</taxon>
        <taxon>Zymoseptoria</taxon>
    </lineage>
</organism>
<dbReference type="InterPro" id="IPR025761">
    <property type="entry name" value="FFD_box"/>
</dbReference>
<feature type="domain" description="TFG box profile" evidence="6">
    <location>
        <begin position="512"/>
        <end position="532"/>
    </location>
</feature>
<feature type="short sequence motif" description="TFG box" evidence="2">
    <location>
        <begin position="512"/>
        <end position="532"/>
    </location>
</feature>
<keyword evidence="9" id="KW-1185">Reference proteome</keyword>
<evidence type="ECO:0000256" key="1">
    <source>
        <dbReference type="PROSITE-ProRule" id="PRU00846"/>
    </source>
</evidence>
<proteinExistence type="predicted"/>
<gene>
    <name evidence="8" type="ORF">ZT3D7_G2493</name>
</gene>
<feature type="domain" description="FFD box profile" evidence="5">
    <location>
        <begin position="482"/>
        <end position="498"/>
    </location>
</feature>
<dbReference type="EMBL" id="LT853693">
    <property type="protein sequence ID" value="SMQ47346.1"/>
    <property type="molecule type" value="Genomic_DNA"/>
</dbReference>
<dbReference type="InterPro" id="IPR025768">
    <property type="entry name" value="TFG_box"/>
</dbReference>
<evidence type="ECO:0000256" key="3">
    <source>
        <dbReference type="SAM" id="MobiDB-lite"/>
    </source>
</evidence>
<feature type="compositionally biased region" description="Low complexity" evidence="3">
    <location>
        <begin position="205"/>
        <end position="239"/>
    </location>
</feature>
<feature type="compositionally biased region" description="Basic and acidic residues" evidence="3">
    <location>
        <begin position="479"/>
        <end position="488"/>
    </location>
</feature>
<dbReference type="GO" id="GO:0033962">
    <property type="term" value="P:P-body assembly"/>
    <property type="evidence" value="ECO:0007669"/>
    <property type="project" value="TreeGrafter"/>
</dbReference>
<dbReference type="PANTHER" id="PTHR13586:SF0">
    <property type="entry name" value="TRAILER HITCH, ISOFORM H"/>
    <property type="match status" value="1"/>
</dbReference>
<evidence type="ECO:0000313" key="8">
    <source>
        <dbReference type="EMBL" id="SMQ47346.1"/>
    </source>
</evidence>
<dbReference type="InterPro" id="IPR047575">
    <property type="entry name" value="Sm"/>
</dbReference>
<feature type="domain" description="DFDF" evidence="4">
    <location>
        <begin position="416"/>
        <end position="452"/>
    </location>
</feature>
<evidence type="ECO:0000259" key="5">
    <source>
        <dbReference type="PROSITE" id="PS51513"/>
    </source>
</evidence>
<dbReference type="CDD" id="cd01736">
    <property type="entry name" value="LSm14_N"/>
    <property type="match status" value="1"/>
</dbReference>
<dbReference type="InterPro" id="IPR019050">
    <property type="entry name" value="FDF_dom"/>
</dbReference>
<dbReference type="Gene3D" id="2.30.30.100">
    <property type="match status" value="1"/>
</dbReference>
<feature type="compositionally biased region" description="Low complexity" evidence="3">
    <location>
        <begin position="273"/>
        <end position="283"/>
    </location>
</feature>
<evidence type="ECO:0000259" key="4">
    <source>
        <dbReference type="PROSITE" id="PS51512"/>
    </source>
</evidence>
<feature type="compositionally biased region" description="Low complexity" evidence="3">
    <location>
        <begin position="315"/>
        <end position="359"/>
    </location>
</feature>
<dbReference type="GO" id="GO:0034063">
    <property type="term" value="P:stress granule assembly"/>
    <property type="evidence" value="ECO:0007669"/>
    <property type="project" value="TreeGrafter"/>
</dbReference>
<feature type="compositionally biased region" description="Low complexity" evidence="3">
    <location>
        <begin position="291"/>
        <end position="308"/>
    </location>
</feature>
<evidence type="ECO:0008006" key="10">
    <source>
        <dbReference type="Google" id="ProtNLM"/>
    </source>
</evidence>
<dbReference type="AlphaFoldDB" id="A0A1X7RIU7"/>
<name>A0A1X7RIU7_ZYMT9</name>
<feature type="compositionally biased region" description="Low complexity" evidence="3">
    <location>
        <begin position="247"/>
        <end position="262"/>
    </location>
</feature>
<feature type="compositionally biased region" description="Basic and acidic residues" evidence="3">
    <location>
        <begin position="412"/>
        <end position="428"/>
    </location>
</feature>
<dbReference type="STRING" id="1276538.A0A1X7RIU7"/>
<dbReference type="InterPro" id="IPR025762">
    <property type="entry name" value="DFDF"/>
</dbReference>
<dbReference type="PROSITE" id="PS52002">
    <property type="entry name" value="SM"/>
    <property type="match status" value="1"/>
</dbReference>
<feature type="region of interest" description="Disordered" evidence="3">
    <location>
        <begin position="447"/>
        <end position="488"/>
    </location>
</feature>
<dbReference type="Proteomes" id="UP000215127">
    <property type="component" value="Chromosome 2"/>
</dbReference>
<dbReference type="InterPro" id="IPR010920">
    <property type="entry name" value="LSM_dom_sf"/>
</dbReference>
<feature type="short sequence motif" description="FFD box" evidence="1">
    <location>
        <begin position="482"/>
        <end position="498"/>
    </location>
</feature>
<dbReference type="GO" id="GO:0000932">
    <property type="term" value="C:P-body"/>
    <property type="evidence" value="ECO:0007669"/>
    <property type="project" value="TreeGrafter"/>
</dbReference>
<dbReference type="InterPro" id="IPR025609">
    <property type="entry name" value="Lsm14-like_N"/>
</dbReference>
<dbReference type="PROSITE" id="PS51513">
    <property type="entry name" value="FFD"/>
    <property type="match status" value="1"/>
</dbReference>
<dbReference type="SMART" id="SM01199">
    <property type="entry name" value="FDF"/>
    <property type="match status" value="1"/>
</dbReference>
<feature type="compositionally biased region" description="Low complexity" evidence="3">
    <location>
        <begin position="108"/>
        <end position="123"/>
    </location>
</feature>